<dbReference type="InterPro" id="IPR004646">
    <property type="entry name" value="Fe-S_hydro-lyase_TtdA-typ_cat"/>
</dbReference>
<name>A0A7C3MLA4_DICTH</name>
<comment type="caution">
    <text evidence="8">The sequence shown here is derived from an EMBL/GenBank/DDBJ whole genome shotgun (WGS) entry which is preliminary data.</text>
</comment>
<gene>
    <name evidence="8" type="ORF">ENW00_06525</name>
</gene>
<feature type="domain" description="Fe-S hydro-lyase tartrate dehydratase alpha-type catalytic" evidence="7">
    <location>
        <begin position="14"/>
        <end position="277"/>
    </location>
</feature>
<organism evidence="8">
    <name type="scientific">Dictyoglomus thermophilum</name>
    <dbReference type="NCBI Taxonomy" id="14"/>
    <lineage>
        <taxon>Bacteria</taxon>
        <taxon>Pseudomonadati</taxon>
        <taxon>Dictyoglomota</taxon>
        <taxon>Dictyoglomia</taxon>
        <taxon>Dictyoglomales</taxon>
        <taxon>Dictyoglomaceae</taxon>
        <taxon>Dictyoglomus</taxon>
    </lineage>
</organism>
<keyword evidence="2" id="KW-0004">4Fe-4S</keyword>
<comment type="similarity">
    <text evidence="1">Belongs to the class-I fumarase family.</text>
</comment>
<evidence type="ECO:0000259" key="7">
    <source>
        <dbReference type="Pfam" id="PF05681"/>
    </source>
</evidence>
<evidence type="ECO:0000256" key="6">
    <source>
        <dbReference type="ARBA" id="ARBA00023239"/>
    </source>
</evidence>
<dbReference type="NCBIfam" id="TIGR00722">
    <property type="entry name" value="ttdA_fumA_fumB"/>
    <property type="match status" value="1"/>
</dbReference>
<evidence type="ECO:0000313" key="8">
    <source>
        <dbReference type="EMBL" id="HFX13791.1"/>
    </source>
</evidence>
<keyword evidence="5" id="KW-0411">Iron-sulfur</keyword>
<evidence type="ECO:0000256" key="2">
    <source>
        <dbReference type="ARBA" id="ARBA00022485"/>
    </source>
</evidence>
<keyword evidence="3" id="KW-0479">Metal-binding</keyword>
<evidence type="ECO:0000256" key="5">
    <source>
        <dbReference type="ARBA" id="ARBA00023014"/>
    </source>
</evidence>
<evidence type="ECO:0000256" key="4">
    <source>
        <dbReference type="ARBA" id="ARBA00023004"/>
    </source>
</evidence>
<protein>
    <submittedName>
        <fullName evidence="8">Fumarate hydratase</fullName>
        <ecNumber evidence="8">4.2.1.2</ecNumber>
    </submittedName>
</protein>
<evidence type="ECO:0000256" key="3">
    <source>
        <dbReference type="ARBA" id="ARBA00022723"/>
    </source>
</evidence>
<dbReference type="PANTHER" id="PTHR30389:SF17">
    <property type="entry name" value="L(+)-TARTRATE DEHYDRATASE SUBUNIT ALPHA-RELATED"/>
    <property type="match status" value="1"/>
</dbReference>
<dbReference type="PANTHER" id="PTHR30389">
    <property type="entry name" value="FUMARATE HYDRATASE-RELATED"/>
    <property type="match status" value="1"/>
</dbReference>
<dbReference type="GO" id="GO:0046872">
    <property type="term" value="F:metal ion binding"/>
    <property type="evidence" value="ECO:0007669"/>
    <property type="project" value="UniProtKB-KW"/>
</dbReference>
<dbReference type="InterPro" id="IPR051208">
    <property type="entry name" value="Class-I_Fumarase/Tartrate_DH"/>
</dbReference>
<reference evidence="8" key="1">
    <citation type="journal article" date="2020" name="mSystems">
        <title>Genome- and Community-Level Interaction Insights into Carbon Utilization and Element Cycling Functions of Hydrothermarchaeota in Hydrothermal Sediment.</title>
        <authorList>
            <person name="Zhou Z."/>
            <person name="Liu Y."/>
            <person name="Xu W."/>
            <person name="Pan J."/>
            <person name="Luo Z.H."/>
            <person name="Li M."/>
        </authorList>
    </citation>
    <scope>NUCLEOTIDE SEQUENCE [LARGE SCALE GENOMIC DNA]</scope>
    <source>
        <strain evidence="8">SpSt-81</strain>
    </source>
</reference>
<dbReference type="GO" id="GO:0004333">
    <property type="term" value="F:fumarate hydratase activity"/>
    <property type="evidence" value="ECO:0007669"/>
    <property type="project" value="UniProtKB-EC"/>
</dbReference>
<proteinExistence type="inferred from homology"/>
<accession>A0A7C3MLA4</accession>
<keyword evidence="6 8" id="KW-0456">Lyase</keyword>
<evidence type="ECO:0000256" key="1">
    <source>
        <dbReference type="ARBA" id="ARBA00008876"/>
    </source>
</evidence>
<sequence>MFRVIEGDIIYNKLVHVITKANFELPKDVEDALLEAYNIENNENARIVLDILIKNAKIAKEKRIPICQDCGMVIAFVEIGDKVCIKGNLNDLINRAVSEVYKKNYLRPSVVKDPLKRINTQDNTPAIVHYEIKTGDKLRFYILIKGFGSENASIVKSLIPTITEDELISEIVNHVKNHGPNACPPLLVGIGIGGTLEKAALLSKKATLRPLKEKNNDPYWAKMEEKLLKEINELNIGPGGLGGKTTALGVHIEVFPVHIAGFTLAINMQCSAIRHGWFEI</sequence>
<keyword evidence="4" id="KW-0408">Iron</keyword>
<dbReference type="EMBL" id="DTIN01000025">
    <property type="protein sequence ID" value="HFX13791.1"/>
    <property type="molecule type" value="Genomic_DNA"/>
</dbReference>
<dbReference type="EC" id="4.2.1.2" evidence="8"/>
<dbReference type="Pfam" id="PF05681">
    <property type="entry name" value="Fumerase"/>
    <property type="match status" value="1"/>
</dbReference>
<dbReference type="NCBIfam" id="NF004885">
    <property type="entry name" value="PRK06246.1"/>
    <property type="match status" value="1"/>
</dbReference>
<dbReference type="GO" id="GO:0051539">
    <property type="term" value="F:4 iron, 4 sulfur cluster binding"/>
    <property type="evidence" value="ECO:0007669"/>
    <property type="project" value="UniProtKB-KW"/>
</dbReference>
<dbReference type="AlphaFoldDB" id="A0A7C3MLA4"/>